<keyword evidence="4" id="KW-1185">Reference proteome</keyword>
<evidence type="ECO:0000313" key="3">
    <source>
        <dbReference type="EMBL" id="RIA85067.1"/>
    </source>
</evidence>
<feature type="region of interest" description="Disordered" evidence="1">
    <location>
        <begin position="31"/>
        <end position="59"/>
    </location>
</feature>
<evidence type="ECO:0000256" key="1">
    <source>
        <dbReference type="SAM" id="MobiDB-lite"/>
    </source>
</evidence>
<proteinExistence type="predicted"/>
<reference evidence="3 4" key="1">
    <citation type="submission" date="2018-06" db="EMBL/GenBank/DDBJ databases">
        <title>Comparative genomics reveals the genomic features of Rhizophagus irregularis, R. cerebriforme, R. diaphanum and Gigaspora rosea, and their symbiotic lifestyle signature.</title>
        <authorList>
            <person name="Morin E."/>
            <person name="San Clemente H."/>
            <person name="Chen E.C.H."/>
            <person name="De La Providencia I."/>
            <person name="Hainaut M."/>
            <person name="Kuo A."/>
            <person name="Kohler A."/>
            <person name="Murat C."/>
            <person name="Tang N."/>
            <person name="Roy S."/>
            <person name="Loubradou J."/>
            <person name="Henrissat B."/>
            <person name="Grigoriev I.V."/>
            <person name="Corradi N."/>
            <person name="Roux C."/>
            <person name="Martin F.M."/>
        </authorList>
    </citation>
    <scope>NUCLEOTIDE SEQUENCE [LARGE SCALE GENOMIC DNA]</scope>
    <source>
        <strain evidence="3 4">DAOM 227022</strain>
    </source>
</reference>
<comment type="caution">
    <text evidence="3">The sequence shown here is derived from an EMBL/GenBank/DDBJ whole genome shotgun (WGS) entry which is preliminary data.</text>
</comment>
<sequence length="59" mass="6553">MNLSKVLFLVALITLNVLLISVLSAPIRLDKRPKGPIEWSGQSHKHNDIPNPPNSEQDP</sequence>
<dbReference type="OrthoDB" id="1937538at2759"/>
<dbReference type="AlphaFoldDB" id="A0A397SM81"/>
<keyword evidence="2" id="KW-0472">Membrane</keyword>
<gene>
    <name evidence="3" type="ORF">C1645_831358</name>
</gene>
<dbReference type="Proteomes" id="UP000265703">
    <property type="component" value="Unassembled WGS sequence"/>
</dbReference>
<feature type="transmembrane region" description="Helical" evidence="2">
    <location>
        <begin position="6"/>
        <end position="27"/>
    </location>
</feature>
<accession>A0A397SM81</accession>
<keyword evidence="2" id="KW-0812">Transmembrane</keyword>
<dbReference type="EMBL" id="QKYT01000450">
    <property type="protein sequence ID" value="RIA85067.1"/>
    <property type="molecule type" value="Genomic_DNA"/>
</dbReference>
<name>A0A397SM81_9GLOM</name>
<organism evidence="3 4">
    <name type="scientific">Glomus cerebriforme</name>
    <dbReference type="NCBI Taxonomy" id="658196"/>
    <lineage>
        <taxon>Eukaryota</taxon>
        <taxon>Fungi</taxon>
        <taxon>Fungi incertae sedis</taxon>
        <taxon>Mucoromycota</taxon>
        <taxon>Glomeromycotina</taxon>
        <taxon>Glomeromycetes</taxon>
        <taxon>Glomerales</taxon>
        <taxon>Glomeraceae</taxon>
        <taxon>Glomus</taxon>
    </lineage>
</organism>
<evidence type="ECO:0000313" key="4">
    <source>
        <dbReference type="Proteomes" id="UP000265703"/>
    </source>
</evidence>
<keyword evidence="2" id="KW-1133">Transmembrane helix</keyword>
<protein>
    <submittedName>
        <fullName evidence="3">Uncharacterized protein</fullName>
    </submittedName>
</protein>
<evidence type="ECO:0000256" key="2">
    <source>
        <dbReference type="SAM" id="Phobius"/>
    </source>
</evidence>